<protein>
    <submittedName>
        <fullName evidence="3">Putative conserved secreted protein</fullName>
    </submittedName>
</protein>
<keyword evidence="2" id="KW-0732">Signal</keyword>
<evidence type="ECO:0000256" key="2">
    <source>
        <dbReference type="SAM" id="SignalP"/>
    </source>
</evidence>
<accession>A0A4D5RMJ3</accession>
<name>A0A4D5RMJ3_IXOSC</name>
<feature type="compositionally biased region" description="Polar residues" evidence="1">
    <location>
        <begin position="117"/>
        <end position="134"/>
    </location>
</feature>
<sequence length="547" mass="59843">MLTPAVFAVLLLAAAAMADDVKSTTSTTTATTPLAPSADSDGDIVVWRYGEQRPPNWPPGNFRRPYPDIVDPGFAPDYYKRFRVPQVPNSQSGKPHPEFKLVHVNLSEILSEDQSPENDTSQTSETSSSKNGTLEVQDVPGAVTEPIVRPPPIRIPVDPGFSPDFYRRLREAMARKTEPEGSVDFNDTKAETASESTSLQDKSQRVRRQATATPAQGPSRTSDASPLNGLFDLTNLPSRIFERLPSSIIDPGFAPNAFDRFLQGLRNSQQQQQQGQQVPATQTPRLYPDLEGEKLNPGAPAAGGQHGQAGTQRPLLGIIDQNAFDKFMQGLRNLQPQQQGQHATRAEVEGTNLDARTLANAGQNTQGGSQRPFLGIIDQNAFDKFMQGLRNLQPQQQGQQATRAEVEGTNLDARTLANAGQNTQGGSQRPFLGIIDQNAFDKFMQGLRNLQPQQQGQHATRAEVEGTNLDARTLANAGQNTQGGSQRLPEAAREMLQGLGQMGSDVLDRLNVYRNENAFAEFLQNMHQPAASRDIFTNLFRREPSTS</sequence>
<dbReference type="AlphaFoldDB" id="A0A4D5RMJ3"/>
<feature type="chain" id="PRO_5020033255" evidence="2">
    <location>
        <begin position="19"/>
        <end position="547"/>
    </location>
</feature>
<dbReference type="OrthoDB" id="10515369at2759"/>
<organism evidence="3">
    <name type="scientific">Ixodes scapularis</name>
    <name type="common">Black-legged tick</name>
    <name type="synonym">Deer tick</name>
    <dbReference type="NCBI Taxonomy" id="6945"/>
    <lineage>
        <taxon>Eukaryota</taxon>
        <taxon>Metazoa</taxon>
        <taxon>Ecdysozoa</taxon>
        <taxon>Arthropoda</taxon>
        <taxon>Chelicerata</taxon>
        <taxon>Arachnida</taxon>
        <taxon>Acari</taxon>
        <taxon>Parasitiformes</taxon>
        <taxon>Ixodida</taxon>
        <taxon>Ixodoidea</taxon>
        <taxon>Ixodidae</taxon>
        <taxon>Ixodinae</taxon>
        <taxon>Ixodes</taxon>
    </lineage>
</organism>
<dbReference type="VEuPathDB" id="VectorBase:ISCI019852"/>
<dbReference type="VEuPathDB" id="VectorBase:ISCP_014818"/>
<dbReference type="VEuPathDB" id="VectorBase:ISCW019852"/>
<evidence type="ECO:0000256" key="1">
    <source>
        <dbReference type="SAM" id="MobiDB-lite"/>
    </source>
</evidence>
<feature type="region of interest" description="Disordered" evidence="1">
    <location>
        <begin position="287"/>
        <end position="311"/>
    </location>
</feature>
<feature type="signal peptide" evidence="2">
    <location>
        <begin position="1"/>
        <end position="18"/>
    </location>
</feature>
<reference evidence="3" key="1">
    <citation type="submission" date="2019-04" db="EMBL/GenBank/DDBJ databases">
        <title>An insight into the mialome of Ixodes scapularis.</title>
        <authorList>
            <person name="Ribeiro J.M."/>
            <person name="Mather T.N."/>
            <person name="Karim S."/>
        </authorList>
    </citation>
    <scope>NUCLEOTIDE SEQUENCE</scope>
</reference>
<dbReference type="EMBL" id="GHJT01004441">
    <property type="protein sequence ID" value="MOY38412.1"/>
    <property type="molecule type" value="Transcribed_RNA"/>
</dbReference>
<feature type="region of interest" description="Disordered" evidence="1">
    <location>
        <begin position="112"/>
        <end position="160"/>
    </location>
</feature>
<feature type="compositionally biased region" description="Polar residues" evidence="1">
    <location>
        <begin position="210"/>
        <end position="225"/>
    </location>
</feature>
<evidence type="ECO:0000313" key="3">
    <source>
        <dbReference type="EMBL" id="MOY38412.1"/>
    </source>
</evidence>
<feature type="region of interest" description="Disordered" evidence="1">
    <location>
        <begin position="176"/>
        <end position="229"/>
    </location>
</feature>
<proteinExistence type="predicted"/>